<evidence type="ECO:0008006" key="3">
    <source>
        <dbReference type="Google" id="ProtNLM"/>
    </source>
</evidence>
<sequence length="103" mass="11394">MDGSASFDEALAAGRDMLDRADDIEAVLSLMRSRGYPMIPCIKAVRELLSVDLGEAKRLVHHSRTFADERPAHEAFHGSLLALVEKTDHQRAVQQGNERPQIG</sequence>
<name>A0ABV8KWQ4_9ACTN</name>
<proteinExistence type="predicted"/>
<keyword evidence="2" id="KW-1185">Reference proteome</keyword>
<dbReference type="InterPro" id="IPR014719">
    <property type="entry name" value="Ribosomal_bL12_C/ClpS-like"/>
</dbReference>
<evidence type="ECO:0000313" key="2">
    <source>
        <dbReference type="Proteomes" id="UP001595868"/>
    </source>
</evidence>
<gene>
    <name evidence="1" type="ORF">ACFOX0_31245</name>
</gene>
<evidence type="ECO:0000313" key="1">
    <source>
        <dbReference type="EMBL" id="MFC4110384.1"/>
    </source>
</evidence>
<organism evidence="1 2">
    <name type="scientific">Micromonospora zhanjiangensis</name>
    <dbReference type="NCBI Taxonomy" id="1522057"/>
    <lineage>
        <taxon>Bacteria</taxon>
        <taxon>Bacillati</taxon>
        <taxon>Actinomycetota</taxon>
        <taxon>Actinomycetes</taxon>
        <taxon>Micromonosporales</taxon>
        <taxon>Micromonosporaceae</taxon>
        <taxon>Micromonospora</taxon>
    </lineage>
</organism>
<reference evidence="2" key="1">
    <citation type="journal article" date="2019" name="Int. J. Syst. Evol. Microbiol.">
        <title>The Global Catalogue of Microorganisms (GCM) 10K type strain sequencing project: providing services to taxonomists for standard genome sequencing and annotation.</title>
        <authorList>
            <consortium name="The Broad Institute Genomics Platform"/>
            <consortium name="The Broad Institute Genome Sequencing Center for Infectious Disease"/>
            <person name="Wu L."/>
            <person name="Ma J."/>
        </authorList>
    </citation>
    <scope>NUCLEOTIDE SEQUENCE [LARGE SCALE GENOMIC DNA]</scope>
    <source>
        <strain evidence="2">2902at01</strain>
    </source>
</reference>
<dbReference type="Proteomes" id="UP001595868">
    <property type="component" value="Unassembled WGS sequence"/>
</dbReference>
<dbReference type="Gene3D" id="3.30.1390.10">
    <property type="match status" value="1"/>
</dbReference>
<dbReference type="RefSeq" id="WP_377552741.1">
    <property type="nucleotide sequence ID" value="NZ_JBHSBN010000040.1"/>
</dbReference>
<protein>
    <recommendedName>
        <fullName evidence="3">ANTAR domain-containing protein</fullName>
    </recommendedName>
</protein>
<comment type="caution">
    <text evidence="1">The sequence shown here is derived from an EMBL/GenBank/DDBJ whole genome shotgun (WGS) entry which is preliminary data.</text>
</comment>
<accession>A0ABV8KWQ4</accession>
<dbReference type="EMBL" id="JBHSBN010000040">
    <property type="protein sequence ID" value="MFC4110384.1"/>
    <property type="molecule type" value="Genomic_DNA"/>
</dbReference>